<dbReference type="NCBIfam" id="NF045761">
    <property type="entry name" value="NAMPUrTaseMurU"/>
    <property type="match status" value="1"/>
</dbReference>
<proteinExistence type="predicted"/>
<accession>A0A1K1VGZ8</accession>
<evidence type="ECO:0000259" key="3">
    <source>
        <dbReference type="Pfam" id="PF00483"/>
    </source>
</evidence>
<dbReference type="Proteomes" id="UP000182350">
    <property type="component" value="Unassembled WGS sequence"/>
</dbReference>
<dbReference type="PANTHER" id="PTHR43584">
    <property type="entry name" value="NUCLEOTIDYL TRANSFERASE"/>
    <property type="match status" value="1"/>
</dbReference>
<dbReference type="RefSeq" id="WP_245770388.1">
    <property type="nucleotide sequence ID" value="NZ_FPJW01000002.1"/>
</dbReference>
<dbReference type="STRING" id="1122209.SAMN02745752_00980"/>
<dbReference type="Pfam" id="PF00483">
    <property type="entry name" value="NTP_transferase"/>
    <property type="match status" value="1"/>
</dbReference>
<gene>
    <name evidence="4" type="ORF">SAMN02745752_00980</name>
</gene>
<evidence type="ECO:0000313" key="4">
    <source>
        <dbReference type="EMBL" id="SFX24449.1"/>
    </source>
</evidence>
<dbReference type="InterPro" id="IPR054790">
    <property type="entry name" value="MurU"/>
</dbReference>
<dbReference type="SUPFAM" id="SSF53448">
    <property type="entry name" value="Nucleotide-diphospho-sugar transferases"/>
    <property type="match status" value="1"/>
</dbReference>
<dbReference type="EMBL" id="FPJW01000002">
    <property type="protein sequence ID" value="SFX24449.1"/>
    <property type="molecule type" value="Genomic_DNA"/>
</dbReference>
<sequence>MIAPPTPDASMIKQCMIFAAGLGQRMLPLTQHTPKPLLKVAGKPLLFWHLERLSRLGIQRAVINISHLGHQIREAVGDGSAWQLKVLFSEENTPLETGGGLLKALPLLHPEPFLLLNADVWCEQLPKLNALRPEKMAHLLLVANPEHHPQGDFYLAPDGHLQDNADEQHQCLTFAGLSLLRPEAFQRELLMAAFGQHFQAGDAFPLAPLLRQLIRQNLASGEMLPGQWVDVGTPQRLQELDIELMNRQHRTPLA</sequence>
<organism evidence="4 5">
    <name type="scientific">Marinospirillum alkaliphilum DSM 21637</name>
    <dbReference type="NCBI Taxonomy" id="1122209"/>
    <lineage>
        <taxon>Bacteria</taxon>
        <taxon>Pseudomonadati</taxon>
        <taxon>Pseudomonadota</taxon>
        <taxon>Gammaproteobacteria</taxon>
        <taxon>Oceanospirillales</taxon>
        <taxon>Oceanospirillaceae</taxon>
        <taxon>Marinospirillum</taxon>
    </lineage>
</organism>
<dbReference type="InterPro" id="IPR005835">
    <property type="entry name" value="NTP_transferase_dom"/>
</dbReference>
<evidence type="ECO:0000313" key="5">
    <source>
        <dbReference type="Proteomes" id="UP000182350"/>
    </source>
</evidence>
<keyword evidence="1 4" id="KW-0808">Transferase</keyword>
<keyword evidence="2" id="KW-0548">Nucleotidyltransferase</keyword>
<keyword evidence="5" id="KW-1185">Reference proteome</keyword>
<dbReference type="InterPro" id="IPR029044">
    <property type="entry name" value="Nucleotide-diphossugar_trans"/>
</dbReference>
<protein>
    <submittedName>
        <fullName evidence="4">Nucleotidyl transferase</fullName>
    </submittedName>
</protein>
<evidence type="ECO:0000256" key="2">
    <source>
        <dbReference type="ARBA" id="ARBA00022695"/>
    </source>
</evidence>
<dbReference type="AlphaFoldDB" id="A0A1K1VGZ8"/>
<feature type="domain" description="Nucleotidyl transferase" evidence="3">
    <location>
        <begin position="16"/>
        <end position="128"/>
    </location>
</feature>
<evidence type="ECO:0000256" key="1">
    <source>
        <dbReference type="ARBA" id="ARBA00022679"/>
    </source>
</evidence>
<reference evidence="4 5" key="1">
    <citation type="submission" date="2016-11" db="EMBL/GenBank/DDBJ databases">
        <authorList>
            <person name="Jaros S."/>
            <person name="Januszkiewicz K."/>
            <person name="Wedrychowicz H."/>
        </authorList>
    </citation>
    <scope>NUCLEOTIDE SEQUENCE [LARGE SCALE GENOMIC DNA]</scope>
    <source>
        <strain evidence="4 5">DSM 21637</strain>
    </source>
</reference>
<dbReference type="PANTHER" id="PTHR43584:SF8">
    <property type="entry name" value="N-ACETYLMURAMATE ALPHA-1-PHOSPHATE URIDYLYLTRANSFERASE"/>
    <property type="match status" value="1"/>
</dbReference>
<dbReference type="CDD" id="cd06422">
    <property type="entry name" value="NTP_transferase_like_1"/>
    <property type="match status" value="1"/>
</dbReference>
<name>A0A1K1VGZ8_9GAMM</name>
<dbReference type="Gene3D" id="3.90.550.10">
    <property type="entry name" value="Spore Coat Polysaccharide Biosynthesis Protein SpsA, Chain A"/>
    <property type="match status" value="1"/>
</dbReference>
<dbReference type="GO" id="GO:0016779">
    <property type="term" value="F:nucleotidyltransferase activity"/>
    <property type="evidence" value="ECO:0007669"/>
    <property type="project" value="UniProtKB-KW"/>
</dbReference>
<dbReference type="InterPro" id="IPR050065">
    <property type="entry name" value="GlmU-like"/>
</dbReference>